<dbReference type="SMART" id="SM00760">
    <property type="entry name" value="Bac_DnaA_C"/>
    <property type="match status" value="1"/>
</dbReference>
<dbReference type="Gene3D" id="3.40.50.300">
    <property type="entry name" value="P-loop containing nucleotide triphosphate hydrolases"/>
    <property type="match status" value="1"/>
</dbReference>
<keyword evidence="6" id="KW-0446">Lipid-binding</keyword>
<dbReference type="InterPro" id="IPR038454">
    <property type="entry name" value="DnaA_N_sf"/>
</dbReference>
<keyword evidence="5" id="KW-0067">ATP-binding</keyword>
<dbReference type="NCBIfam" id="TIGR00362">
    <property type="entry name" value="DnaA"/>
    <property type="match status" value="1"/>
</dbReference>
<dbReference type="Gene3D" id="1.10.8.60">
    <property type="match status" value="1"/>
</dbReference>
<dbReference type="InterPro" id="IPR003593">
    <property type="entry name" value="AAA+_ATPase"/>
</dbReference>
<dbReference type="InterPro" id="IPR027417">
    <property type="entry name" value="P-loop_NTPase"/>
</dbReference>
<dbReference type="GO" id="GO:0008289">
    <property type="term" value="F:lipid binding"/>
    <property type="evidence" value="ECO:0007669"/>
    <property type="project" value="UniProtKB-KW"/>
</dbReference>
<dbReference type="EMBL" id="UINC01019582">
    <property type="protein sequence ID" value="SVA82998.1"/>
    <property type="molecule type" value="Genomic_DNA"/>
</dbReference>
<organism evidence="11">
    <name type="scientific">marine metagenome</name>
    <dbReference type="NCBI Taxonomy" id="408172"/>
    <lineage>
        <taxon>unclassified sequences</taxon>
        <taxon>metagenomes</taxon>
        <taxon>ecological metagenomes</taxon>
    </lineage>
</organism>
<dbReference type="InterPro" id="IPR013159">
    <property type="entry name" value="DnaA_C"/>
</dbReference>
<gene>
    <name evidence="11" type="ORF">METZ01_LOCUS135852</name>
</gene>
<comment type="similarity">
    <text evidence="1">Belongs to the DnaA family.</text>
</comment>
<dbReference type="GO" id="GO:0005886">
    <property type="term" value="C:plasma membrane"/>
    <property type="evidence" value="ECO:0007669"/>
    <property type="project" value="TreeGrafter"/>
</dbReference>
<dbReference type="Pfam" id="PF00308">
    <property type="entry name" value="Bac_DnaA"/>
    <property type="match status" value="1"/>
</dbReference>
<dbReference type="InterPro" id="IPR020591">
    <property type="entry name" value="Chromosome_initiator_DnaA-like"/>
</dbReference>
<keyword evidence="2" id="KW-0963">Cytoplasm</keyword>
<dbReference type="CDD" id="cd06571">
    <property type="entry name" value="Bac_DnaA_C"/>
    <property type="match status" value="1"/>
</dbReference>
<proteinExistence type="inferred from homology"/>
<evidence type="ECO:0000313" key="11">
    <source>
        <dbReference type="EMBL" id="SVA82998.1"/>
    </source>
</evidence>
<dbReference type="Pfam" id="PF08299">
    <property type="entry name" value="Bac_DnaA_C"/>
    <property type="match status" value="1"/>
</dbReference>
<dbReference type="FunFam" id="3.40.50.300:FF:000668">
    <property type="entry name" value="Chromosomal replication initiator protein DnaA"/>
    <property type="match status" value="1"/>
</dbReference>
<evidence type="ECO:0000259" key="9">
    <source>
        <dbReference type="SMART" id="SM00382"/>
    </source>
</evidence>
<feature type="domain" description="Chromosomal replication initiator DnaA C-terminal" evidence="10">
    <location>
        <begin position="354"/>
        <end position="423"/>
    </location>
</feature>
<feature type="compositionally biased region" description="Basic and acidic residues" evidence="8">
    <location>
        <begin position="82"/>
        <end position="96"/>
    </location>
</feature>
<keyword evidence="7" id="KW-0238">DNA-binding</keyword>
<dbReference type="PRINTS" id="PR00051">
    <property type="entry name" value="DNAA"/>
</dbReference>
<evidence type="ECO:0000256" key="4">
    <source>
        <dbReference type="ARBA" id="ARBA00022741"/>
    </source>
</evidence>
<dbReference type="Gene3D" id="3.30.300.180">
    <property type="match status" value="1"/>
</dbReference>
<dbReference type="InterPro" id="IPR013317">
    <property type="entry name" value="DnaA_dom"/>
</dbReference>
<dbReference type="GO" id="GO:0003688">
    <property type="term" value="F:DNA replication origin binding"/>
    <property type="evidence" value="ECO:0007669"/>
    <property type="project" value="InterPro"/>
</dbReference>
<feature type="region of interest" description="Disordered" evidence="8">
    <location>
        <begin position="81"/>
        <end position="106"/>
    </location>
</feature>
<dbReference type="HAMAP" id="MF_00377">
    <property type="entry name" value="DnaA_bact"/>
    <property type="match status" value="1"/>
</dbReference>
<reference evidence="11" key="1">
    <citation type="submission" date="2018-05" db="EMBL/GenBank/DDBJ databases">
        <authorList>
            <person name="Lanie J.A."/>
            <person name="Ng W.-L."/>
            <person name="Kazmierczak K.M."/>
            <person name="Andrzejewski T.M."/>
            <person name="Davidsen T.M."/>
            <person name="Wayne K.J."/>
            <person name="Tettelin H."/>
            <person name="Glass J.I."/>
            <person name="Rusch D."/>
            <person name="Podicherti R."/>
            <person name="Tsui H.-C.T."/>
            <person name="Winkler M.E."/>
        </authorList>
    </citation>
    <scope>NUCLEOTIDE SEQUENCE</scope>
</reference>
<accession>A0A381Z136</accession>
<dbReference type="AlphaFoldDB" id="A0A381Z136"/>
<name>A0A381Z136_9ZZZZ</name>
<dbReference type="GO" id="GO:0006270">
    <property type="term" value="P:DNA replication initiation"/>
    <property type="evidence" value="ECO:0007669"/>
    <property type="project" value="InterPro"/>
</dbReference>
<dbReference type="Gene3D" id="1.10.1750.10">
    <property type="match status" value="1"/>
</dbReference>
<feature type="domain" description="AAA+ ATPase" evidence="9">
    <location>
        <begin position="142"/>
        <end position="278"/>
    </location>
</feature>
<evidence type="ECO:0000256" key="2">
    <source>
        <dbReference type="ARBA" id="ARBA00022490"/>
    </source>
</evidence>
<dbReference type="SUPFAM" id="SSF52540">
    <property type="entry name" value="P-loop containing nucleoside triphosphate hydrolases"/>
    <property type="match status" value="1"/>
</dbReference>
<dbReference type="InterPro" id="IPR001957">
    <property type="entry name" value="Chromosome_initiator_DnaA"/>
</dbReference>
<keyword evidence="3" id="KW-0235">DNA replication</keyword>
<evidence type="ECO:0000256" key="7">
    <source>
        <dbReference type="ARBA" id="ARBA00023125"/>
    </source>
</evidence>
<dbReference type="SMART" id="SM00382">
    <property type="entry name" value="AAA"/>
    <property type="match status" value="1"/>
</dbReference>
<dbReference type="PROSITE" id="PS01008">
    <property type="entry name" value="DNAA"/>
    <property type="match status" value="1"/>
</dbReference>
<evidence type="ECO:0000256" key="3">
    <source>
        <dbReference type="ARBA" id="ARBA00022705"/>
    </source>
</evidence>
<evidence type="ECO:0008006" key="12">
    <source>
        <dbReference type="Google" id="ProtNLM"/>
    </source>
</evidence>
<evidence type="ECO:0000259" key="10">
    <source>
        <dbReference type="SMART" id="SM00760"/>
    </source>
</evidence>
<evidence type="ECO:0000256" key="8">
    <source>
        <dbReference type="SAM" id="MobiDB-lite"/>
    </source>
</evidence>
<dbReference type="CDD" id="cd00009">
    <property type="entry name" value="AAA"/>
    <property type="match status" value="1"/>
</dbReference>
<dbReference type="Pfam" id="PF11638">
    <property type="entry name" value="DnaA_N"/>
    <property type="match status" value="1"/>
</dbReference>
<evidence type="ECO:0000256" key="1">
    <source>
        <dbReference type="ARBA" id="ARBA00006583"/>
    </source>
</evidence>
<evidence type="ECO:0000256" key="5">
    <source>
        <dbReference type="ARBA" id="ARBA00022840"/>
    </source>
</evidence>
<dbReference type="InterPro" id="IPR018312">
    <property type="entry name" value="Chromosome_initiator_DnaA_CS"/>
</dbReference>
<dbReference type="PANTHER" id="PTHR30050">
    <property type="entry name" value="CHROMOSOMAL REPLICATION INITIATOR PROTEIN DNAA"/>
    <property type="match status" value="1"/>
</dbReference>
<dbReference type="SUPFAM" id="SSF48295">
    <property type="entry name" value="TrpR-like"/>
    <property type="match status" value="1"/>
</dbReference>
<dbReference type="PANTHER" id="PTHR30050:SF2">
    <property type="entry name" value="CHROMOSOMAL REPLICATION INITIATOR PROTEIN DNAA"/>
    <property type="match status" value="1"/>
</dbReference>
<evidence type="ECO:0000256" key="6">
    <source>
        <dbReference type="ARBA" id="ARBA00023121"/>
    </source>
</evidence>
<dbReference type="GO" id="GO:0006275">
    <property type="term" value="P:regulation of DNA replication"/>
    <property type="evidence" value="ECO:0007669"/>
    <property type="project" value="InterPro"/>
</dbReference>
<keyword evidence="4" id="KW-0547">Nucleotide-binding</keyword>
<protein>
    <recommendedName>
        <fullName evidence="12">Chromosomal replication initiator protein DnaA</fullName>
    </recommendedName>
</protein>
<sequence length="449" mass="51635">MNHSKIWEKSKERIKTSQPQHAYSTWFDPIRSIGLSENELVLEVPNQFFFEWIQSHYKQIIKDEVEAVYGGQIKIKYTVSPEGRKSETHNNLNEKKPNRKKQYNRNKQLNEKYTLSSFIEGTNNQFAKAAARNVAESPGKQSFNPLVIYGGVGMGKTHLLHAIGNRVFHGQRNKRVVCASSEKFTLDFISSIQKNRTVEFSKSYRNTDILLIDDVQFFQGKEQTQEQFFHTFNELFQAGKQIVMTADRYPGEMVGLQDRLLSRFSSGLSADIQPPDFETRVAIVMEKAEQNGLKLSYDIIEFIGTHIKNNVRELESTIIRLLAHSSLAKKEIDFRLAKKVVKERLGSNAIYDITTEDIVRRVSETTHIKEKEIVGSSRKMEIAEARQISIYLCREILGTPFVSLGIYFGGRDHSTILHACRVMEDKTKKDQRIGRLVSELKRELSFSVN</sequence>
<dbReference type="InterPro" id="IPR024633">
    <property type="entry name" value="DnaA_N_dom"/>
</dbReference>
<dbReference type="GO" id="GO:0005524">
    <property type="term" value="F:ATP binding"/>
    <property type="evidence" value="ECO:0007669"/>
    <property type="project" value="UniProtKB-KW"/>
</dbReference>
<dbReference type="InterPro" id="IPR010921">
    <property type="entry name" value="Trp_repressor/repl_initiator"/>
</dbReference>